<dbReference type="Pfam" id="PF13489">
    <property type="entry name" value="Methyltransf_23"/>
    <property type="match status" value="1"/>
</dbReference>
<reference evidence="1" key="1">
    <citation type="submission" date="2022-01" db="EMBL/GenBank/DDBJ databases">
        <title>Genome-Based Taxonomic Classification of the Phylum Actinobacteria.</title>
        <authorList>
            <person name="Gao Y."/>
        </authorList>
    </citation>
    <scope>NUCLEOTIDE SEQUENCE</scope>
    <source>
        <strain evidence="1">KLBMP 8922</strain>
    </source>
</reference>
<name>A0AA41TZE8_9ACTN</name>
<dbReference type="InterPro" id="IPR029063">
    <property type="entry name" value="SAM-dependent_MTases_sf"/>
</dbReference>
<organism evidence="1 2">
    <name type="scientific">Yinghuangia soli</name>
    <dbReference type="NCBI Taxonomy" id="2908204"/>
    <lineage>
        <taxon>Bacteria</taxon>
        <taxon>Bacillati</taxon>
        <taxon>Actinomycetota</taxon>
        <taxon>Actinomycetes</taxon>
        <taxon>Kitasatosporales</taxon>
        <taxon>Streptomycetaceae</taxon>
        <taxon>Yinghuangia</taxon>
    </lineage>
</organism>
<keyword evidence="1" id="KW-0489">Methyltransferase</keyword>
<dbReference type="CDD" id="cd02440">
    <property type="entry name" value="AdoMet_MTases"/>
    <property type="match status" value="1"/>
</dbReference>
<dbReference type="Proteomes" id="UP001165378">
    <property type="component" value="Unassembled WGS sequence"/>
</dbReference>
<evidence type="ECO:0000313" key="1">
    <source>
        <dbReference type="EMBL" id="MCF2528748.1"/>
    </source>
</evidence>
<gene>
    <name evidence="1" type="ORF">LZ495_16215</name>
</gene>
<comment type="caution">
    <text evidence="1">The sequence shown here is derived from an EMBL/GenBank/DDBJ whole genome shotgun (WGS) entry which is preliminary data.</text>
</comment>
<dbReference type="AlphaFoldDB" id="A0AA41TZE8"/>
<dbReference type="GO" id="GO:0008168">
    <property type="term" value="F:methyltransferase activity"/>
    <property type="evidence" value="ECO:0007669"/>
    <property type="project" value="UniProtKB-KW"/>
</dbReference>
<keyword evidence="1" id="KW-0808">Transferase</keyword>
<accession>A0AA41TZE8</accession>
<sequence length="201" mass="20760">MQDGGPLFLVRADGRRESLDVDRWKAGADADDETLLARCAGPTLDIGCGPGRLAAALVRRGVPALGIDVAPAAVRLTAAAGAAVLRRSVFDPLPGEGRWSAALLADGNIGIGGDPGALLDRVRELLCPGGVLLVETDAADPGAHERFAARVEDAQGRRGAPFRWARVGTRALAGLAGARAFTPHAAWRTEGRAFAALVRCG</sequence>
<dbReference type="GO" id="GO:0032259">
    <property type="term" value="P:methylation"/>
    <property type="evidence" value="ECO:0007669"/>
    <property type="project" value="UniProtKB-KW"/>
</dbReference>
<proteinExistence type="predicted"/>
<evidence type="ECO:0000313" key="2">
    <source>
        <dbReference type="Proteomes" id="UP001165378"/>
    </source>
</evidence>
<dbReference type="SUPFAM" id="SSF53335">
    <property type="entry name" value="S-adenosyl-L-methionine-dependent methyltransferases"/>
    <property type="match status" value="1"/>
</dbReference>
<protein>
    <submittedName>
        <fullName evidence="1">Class I SAM-dependent methyltransferase</fullName>
    </submittedName>
</protein>
<keyword evidence="2" id="KW-1185">Reference proteome</keyword>
<dbReference type="Gene3D" id="3.40.50.150">
    <property type="entry name" value="Vaccinia Virus protein VP39"/>
    <property type="match status" value="1"/>
</dbReference>
<dbReference type="EMBL" id="JAKFHA010000008">
    <property type="protein sequence ID" value="MCF2528748.1"/>
    <property type="molecule type" value="Genomic_DNA"/>
</dbReference>